<reference evidence="1" key="1">
    <citation type="submission" date="2017-07" db="EMBL/GenBank/DDBJ databases">
        <authorList>
            <person name="Mikheyev A."/>
            <person name="Grau M."/>
        </authorList>
    </citation>
    <scope>NUCLEOTIDE SEQUENCE</scope>
    <source>
        <tissue evidence="1">Venom_gland</tissue>
    </source>
</reference>
<proteinExistence type="predicted"/>
<dbReference type="EMBL" id="IACM01087715">
    <property type="protein sequence ID" value="LAB31100.1"/>
    <property type="molecule type" value="Transcribed_RNA"/>
</dbReference>
<name>A0A2D4MCJ4_9SAUR</name>
<evidence type="ECO:0000313" key="1">
    <source>
        <dbReference type="EMBL" id="LAB31100.1"/>
    </source>
</evidence>
<reference evidence="1" key="2">
    <citation type="submission" date="2017-11" db="EMBL/GenBank/DDBJ databases">
        <title>Coralsnake Venomics: Analyses of Venom Gland Transcriptomes and Proteomes of Six Brazilian Taxa.</title>
        <authorList>
            <person name="Aird S.D."/>
            <person name="Jorge da Silva N."/>
            <person name="Qiu L."/>
            <person name="Villar-Briones A."/>
            <person name="Aparecida-Saddi V."/>
            <person name="Campos-Telles M.P."/>
            <person name="Grau M."/>
            <person name="Mikheyev A.S."/>
        </authorList>
    </citation>
    <scope>NUCLEOTIDE SEQUENCE</scope>
    <source>
        <tissue evidence="1">Venom_gland</tissue>
    </source>
</reference>
<dbReference type="AlphaFoldDB" id="A0A2D4MCJ4"/>
<sequence>MSQNGIQYKIILNSTFKNNICSAVIQLKNLTFLQTILFMFGTEKIDYHRFTVLSLILPLSFLKPITNVALKSLHILCCTLIYIKEHVCSIPLLKRTNHEEKNLSHISKTISKFLTWSVSMHMNYSQPTVTFLILILISNLNTCGGGIKQM</sequence>
<accession>A0A2D4MCJ4</accession>
<protein>
    <submittedName>
        <fullName evidence="1">Uncharacterized protein</fullName>
    </submittedName>
</protein>
<organism evidence="1">
    <name type="scientific">Micrurus spixii</name>
    <name type="common">Amazon coral snake</name>
    <dbReference type="NCBI Taxonomy" id="129469"/>
    <lineage>
        <taxon>Eukaryota</taxon>
        <taxon>Metazoa</taxon>
        <taxon>Chordata</taxon>
        <taxon>Craniata</taxon>
        <taxon>Vertebrata</taxon>
        <taxon>Euteleostomi</taxon>
        <taxon>Lepidosauria</taxon>
        <taxon>Squamata</taxon>
        <taxon>Bifurcata</taxon>
        <taxon>Unidentata</taxon>
        <taxon>Episquamata</taxon>
        <taxon>Toxicofera</taxon>
        <taxon>Serpentes</taxon>
        <taxon>Colubroidea</taxon>
        <taxon>Elapidae</taxon>
        <taxon>Elapinae</taxon>
        <taxon>Micrurus</taxon>
    </lineage>
</organism>